<keyword evidence="7" id="KW-0496">Mitochondrion</keyword>
<dbReference type="PANTHER" id="PTHR11153">
    <property type="entry name" value="SIDEROFLEXIN"/>
    <property type="match status" value="1"/>
</dbReference>
<comment type="similarity">
    <text evidence="2">Belongs to the sideroflexin family.</text>
</comment>
<comment type="subcellular location">
    <subcellularLocation>
        <location evidence="1">Mitochondrion membrane</location>
        <topology evidence="1">Multi-pass membrane protein</topology>
    </subcellularLocation>
</comment>
<accession>A0AAD5L0M1</accession>
<keyword evidence="5" id="KW-0029">Amino-acid transport</keyword>
<evidence type="ECO:0000256" key="1">
    <source>
        <dbReference type="ARBA" id="ARBA00004225"/>
    </source>
</evidence>
<dbReference type="EMBL" id="WJBH02000002">
    <property type="protein sequence ID" value="KAI9563064.1"/>
    <property type="molecule type" value="Genomic_DNA"/>
</dbReference>
<dbReference type="GO" id="GO:0015075">
    <property type="term" value="F:monoatomic ion transmembrane transporter activity"/>
    <property type="evidence" value="ECO:0007669"/>
    <property type="project" value="InterPro"/>
</dbReference>
<keyword evidence="6" id="KW-1133">Transmembrane helix</keyword>
<dbReference type="AlphaFoldDB" id="A0AAD5L0M1"/>
<proteinExistence type="inferred from homology"/>
<evidence type="ECO:0000256" key="2">
    <source>
        <dbReference type="ARBA" id="ARBA00005974"/>
    </source>
</evidence>
<sequence>MVKQLEECQSLRSSNCTLAGWLKLTPKLYVKGTTSEQVWDAGKLYESPFHPASGELLWQNVFPIGSFRGVPAVVFWQRVNKSFNALVGYTNRNAKSEVSSAKLGVAYVSATTSTRKFLTTWYNVPFAAVAAANCINIPFMRQPELINGIFVYDENGNTVTESHVVATKGITQDVISQIVMTAPGISLLPLVMEILESYSWMQRTIFFHMLLSKYPPVEHSRCLPKHEVECQSSLNDNEDEEEKYMMAEASAMLVTIITVDMVTTTPASD</sequence>
<gene>
    <name evidence="9" type="ORF">GHT06_010521</name>
</gene>
<dbReference type="InterPro" id="IPR004686">
    <property type="entry name" value="Mtc"/>
</dbReference>
<keyword evidence="3" id="KW-0813">Transport</keyword>
<evidence type="ECO:0000256" key="5">
    <source>
        <dbReference type="ARBA" id="ARBA00022970"/>
    </source>
</evidence>
<keyword evidence="10" id="KW-1185">Reference proteome</keyword>
<name>A0AAD5L0M1_9CRUS</name>
<organism evidence="9 10">
    <name type="scientific">Daphnia sinensis</name>
    <dbReference type="NCBI Taxonomy" id="1820382"/>
    <lineage>
        <taxon>Eukaryota</taxon>
        <taxon>Metazoa</taxon>
        <taxon>Ecdysozoa</taxon>
        <taxon>Arthropoda</taxon>
        <taxon>Crustacea</taxon>
        <taxon>Branchiopoda</taxon>
        <taxon>Diplostraca</taxon>
        <taxon>Cladocera</taxon>
        <taxon>Anomopoda</taxon>
        <taxon>Daphniidae</taxon>
        <taxon>Daphnia</taxon>
        <taxon>Daphnia similis group</taxon>
    </lineage>
</organism>
<keyword evidence="4" id="KW-0812">Transmembrane</keyword>
<dbReference type="Proteomes" id="UP000820818">
    <property type="component" value="Linkage Group LG2"/>
</dbReference>
<evidence type="ECO:0000313" key="9">
    <source>
        <dbReference type="EMBL" id="KAI9563064.1"/>
    </source>
</evidence>
<dbReference type="GO" id="GO:0140300">
    <property type="term" value="P:serine import into mitochondrion"/>
    <property type="evidence" value="ECO:0007669"/>
    <property type="project" value="TreeGrafter"/>
</dbReference>
<keyword evidence="8" id="KW-0472">Membrane</keyword>
<evidence type="ECO:0000256" key="8">
    <source>
        <dbReference type="ARBA" id="ARBA00023136"/>
    </source>
</evidence>
<dbReference type="GO" id="GO:0005743">
    <property type="term" value="C:mitochondrial inner membrane"/>
    <property type="evidence" value="ECO:0007669"/>
    <property type="project" value="TreeGrafter"/>
</dbReference>
<evidence type="ECO:0000256" key="3">
    <source>
        <dbReference type="ARBA" id="ARBA00022448"/>
    </source>
</evidence>
<evidence type="ECO:0000256" key="4">
    <source>
        <dbReference type="ARBA" id="ARBA00022692"/>
    </source>
</evidence>
<protein>
    <submittedName>
        <fullName evidence="9">Uncharacterized protein</fullName>
    </submittedName>
</protein>
<evidence type="ECO:0000313" key="10">
    <source>
        <dbReference type="Proteomes" id="UP000820818"/>
    </source>
</evidence>
<dbReference type="PANTHER" id="PTHR11153:SF14">
    <property type="entry name" value="SIDEROFLEXIN-2"/>
    <property type="match status" value="1"/>
</dbReference>
<evidence type="ECO:0000256" key="7">
    <source>
        <dbReference type="ARBA" id="ARBA00023128"/>
    </source>
</evidence>
<comment type="caution">
    <text evidence="9">The sequence shown here is derived from an EMBL/GenBank/DDBJ whole genome shotgun (WGS) entry which is preliminary data.</text>
</comment>
<dbReference type="Pfam" id="PF03820">
    <property type="entry name" value="SFXNs"/>
    <property type="match status" value="1"/>
</dbReference>
<evidence type="ECO:0000256" key="6">
    <source>
        <dbReference type="ARBA" id="ARBA00022989"/>
    </source>
</evidence>
<reference evidence="9 10" key="1">
    <citation type="submission" date="2022-05" db="EMBL/GenBank/DDBJ databases">
        <title>A multi-omics perspective on studying reproductive biology in Daphnia sinensis.</title>
        <authorList>
            <person name="Jia J."/>
        </authorList>
    </citation>
    <scope>NUCLEOTIDE SEQUENCE [LARGE SCALE GENOMIC DNA]</scope>
    <source>
        <strain evidence="9 10">WSL</strain>
    </source>
</reference>